<evidence type="ECO:0000256" key="1">
    <source>
        <dbReference type="SAM" id="MobiDB-lite"/>
    </source>
</evidence>
<dbReference type="InterPro" id="IPR035892">
    <property type="entry name" value="C2_domain_sf"/>
</dbReference>
<gene>
    <name evidence="3" type="ORF">GOODEAATRI_012931</name>
</gene>
<organism evidence="3 4">
    <name type="scientific">Goodea atripinnis</name>
    <dbReference type="NCBI Taxonomy" id="208336"/>
    <lineage>
        <taxon>Eukaryota</taxon>
        <taxon>Metazoa</taxon>
        <taxon>Chordata</taxon>
        <taxon>Craniata</taxon>
        <taxon>Vertebrata</taxon>
        <taxon>Euteleostomi</taxon>
        <taxon>Actinopterygii</taxon>
        <taxon>Neopterygii</taxon>
        <taxon>Teleostei</taxon>
        <taxon>Neoteleostei</taxon>
        <taxon>Acanthomorphata</taxon>
        <taxon>Ovalentaria</taxon>
        <taxon>Atherinomorphae</taxon>
        <taxon>Cyprinodontiformes</taxon>
        <taxon>Goodeidae</taxon>
        <taxon>Goodea</taxon>
    </lineage>
</organism>
<evidence type="ECO:0000259" key="2">
    <source>
        <dbReference type="Pfam" id="PF10409"/>
    </source>
</evidence>
<dbReference type="InterPro" id="IPR014020">
    <property type="entry name" value="Tensin_C2-dom"/>
</dbReference>
<dbReference type="InterPro" id="IPR051484">
    <property type="entry name" value="Tensin_PTEN_phosphatase"/>
</dbReference>
<dbReference type="SUPFAM" id="SSF49562">
    <property type="entry name" value="C2 domain (Calcium/lipid-binding domain, CaLB)"/>
    <property type="match status" value="1"/>
</dbReference>
<keyword evidence="4" id="KW-1185">Reference proteome</keyword>
<dbReference type="PANTHER" id="PTHR45734">
    <property type="entry name" value="TENSIN"/>
    <property type="match status" value="1"/>
</dbReference>
<proteinExistence type="predicted"/>
<comment type="caution">
    <text evidence="3">The sequence shown here is derived from an EMBL/GenBank/DDBJ whole genome shotgun (WGS) entry which is preliminary data.</text>
</comment>
<dbReference type="EMBL" id="JAHRIO010040828">
    <property type="protein sequence ID" value="MEQ2171637.1"/>
    <property type="molecule type" value="Genomic_DNA"/>
</dbReference>
<accession>A0ABV0NJS2</accession>
<dbReference type="Proteomes" id="UP001476798">
    <property type="component" value="Unassembled WGS sequence"/>
</dbReference>
<reference evidence="3 4" key="1">
    <citation type="submission" date="2021-06" db="EMBL/GenBank/DDBJ databases">
        <authorList>
            <person name="Palmer J.M."/>
        </authorList>
    </citation>
    <scope>NUCLEOTIDE SEQUENCE [LARGE SCALE GENOMIC DNA]</scope>
    <source>
        <strain evidence="3 4">GA_2019</strain>
        <tissue evidence="3">Muscle</tissue>
    </source>
</reference>
<name>A0ABV0NJS2_9TELE</name>
<feature type="domain" description="C2 tensin-type" evidence="2">
    <location>
        <begin position="38"/>
        <end position="72"/>
    </location>
</feature>
<protein>
    <recommendedName>
        <fullName evidence="2">C2 tensin-type domain-containing protein</fullName>
    </recommendedName>
</protein>
<evidence type="ECO:0000313" key="4">
    <source>
        <dbReference type="Proteomes" id="UP001476798"/>
    </source>
</evidence>
<sequence>MRKYYDDKVSALMTPSQKRSQGPCVHQSGARSAPERGHHEREVIFRLQFHTGAVQGYNLMFEKEDMENANKGTPEEQGSTCTS</sequence>
<dbReference type="PANTHER" id="PTHR45734:SF5">
    <property type="entry name" value="TENSIN-3"/>
    <property type="match status" value="1"/>
</dbReference>
<dbReference type="Pfam" id="PF10409">
    <property type="entry name" value="PTEN_C2"/>
    <property type="match status" value="1"/>
</dbReference>
<evidence type="ECO:0000313" key="3">
    <source>
        <dbReference type="EMBL" id="MEQ2171637.1"/>
    </source>
</evidence>
<feature type="region of interest" description="Disordered" evidence="1">
    <location>
        <begin position="1"/>
        <end position="39"/>
    </location>
</feature>
<dbReference type="Gene3D" id="2.60.40.1110">
    <property type="match status" value="1"/>
</dbReference>